<evidence type="ECO:0000256" key="3">
    <source>
        <dbReference type="ARBA" id="ARBA00022777"/>
    </source>
</evidence>
<evidence type="ECO:0000259" key="6">
    <source>
        <dbReference type="PROSITE" id="PS50011"/>
    </source>
</evidence>
<dbReference type="SUPFAM" id="SSF56112">
    <property type="entry name" value="Protein kinase-like (PK-like)"/>
    <property type="match status" value="1"/>
</dbReference>
<dbReference type="AlphaFoldDB" id="A0AAN4ZFQ8"/>
<dbReference type="InterPro" id="IPR011009">
    <property type="entry name" value="Kinase-like_dom_sf"/>
</dbReference>
<evidence type="ECO:0000313" key="7">
    <source>
        <dbReference type="EMBL" id="GMR38286.1"/>
    </source>
</evidence>
<dbReference type="InterPro" id="IPR000719">
    <property type="entry name" value="Prot_kinase_dom"/>
</dbReference>
<sequence length="595" mass="68007">MTSEDSYLLEFELGEVISDTTFIHQIDSGTIFFRENDVLWLQYEGAKTEVKLLGGFRNSMMAAQGDSIYYGSNWKRKIYRAVFKPPGQIETYYVRDLIKGENIHQGGMCSIVKNEKLFVYRMCDDPIRDRIHIDVPKDTLEWAELKGLHGGKAIFRHITNQSILPSVKQMGTNGVLLSCFRGTPRRFLELLNSRNDMTEYYAPWGSPAVNYGAYVYMTNGTSLFVIGPVEVKMLPPLHFQNVSCFHIAGIHEGILVGRAKCKKTGKYRLVTTELPYDYMMEARPVLTTYSERTTIPIDDRSIEFTSKFLTEFTVKSIRGEGAFGCVFEAVNNYDEWEYAVKRVAVDVGAVKFALNEVKAMAKLNHPNIIGYNSTWVETPPKGWQVDADLELLQKLGSTKRFIGKFNDGCAFIYIQMQLAKLSLSDWLHKHQDQSDRKLQRMKAWFKQIVCAVDYIHKEGLIHRDLKPNNILIVEANHLKLCDLGVARERKFDEGPDTGISGTWGGTMLYMSPEQVRCLLRSRNSMILGHQSTDKSCFNEVINLLSRKQPIHVIFKAFRYSSKSDVFTLGLILAELCLVMSESARWEVFLIWKVAL</sequence>
<evidence type="ECO:0000313" key="8">
    <source>
        <dbReference type="EMBL" id="GMR38291.1"/>
    </source>
</evidence>
<evidence type="ECO:0000256" key="4">
    <source>
        <dbReference type="ARBA" id="ARBA00022840"/>
    </source>
</evidence>
<keyword evidence="9" id="KW-1185">Reference proteome</keyword>
<reference evidence="9" key="1">
    <citation type="submission" date="2022-10" db="EMBL/GenBank/DDBJ databases">
        <title>Genome assembly of Pristionchus species.</title>
        <authorList>
            <person name="Yoshida K."/>
            <person name="Sommer R.J."/>
        </authorList>
    </citation>
    <scope>NUCLEOTIDE SEQUENCE [LARGE SCALE GENOMIC DNA]</scope>
    <source>
        <strain evidence="7 9">RS5460</strain>
    </source>
</reference>
<dbReference type="PROSITE" id="PS00108">
    <property type="entry name" value="PROTEIN_KINASE_ST"/>
    <property type="match status" value="1"/>
</dbReference>
<evidence type="ECO:0000256" key="1">
    <source>
        <dbReference type="ARBA" id="ARBA00022679"/>
    </source>
</evidence>
<evidence type="ECO:0000256" key="5">
    <source>
        <dbReference type="ARBA" id="ARBA00037982"/>
    </source>
</evidence>
<dbReference type="EMBL" id="BTRK01000002">
    <property type="protein sequence ID" value="GMR38286.1"/>
    <property type="molecule type" value="Genomic_DNA"/>
</dbReference>
<protein>
    <recommendedName>
        <fullName evidence="6">Protein kinase domain-containing protein</fullName>
    </recommendedName>
</protein>
<dbReference type="GO" id="GO:0005634">
    <property type="term" value="C:nucleus"/>
    <property type="evidence" value="ECO:0007669"/>
    <property type="project" value="TreeGrafter"/>
</dbReference>
<dbReference type="SMART" id="SM00220">
    <property type="entry name" value="S_TKc"/>
    <property type="match status" value="1"/>
</dbReference>
<keyword evidence="2" id="KW-0547">Nucleotide-binding</keyword>
<keyword evidence="3" id="KW-0418">Kinase</keyword>
<name>A0AAN4ZFQ8_9BILA</name>
<dbReference type="PANTHER" id="PTHR11042">
    <property type="entry name" value="EUKARYOTIC TRANSLATION INITIATION FACTOR 2-ALPHA KINASE EIF2-ALPHA KINASE -RELATED"/>
    <property type="match status" value="1"/>
</dbReference>
<gene>
    <name evidence="7" type="ORF">PMAYCL1PPCAC_08481</name>
    <name evidence="8" type="ORF">PMAYCL1PPCAC_08486</name>
</gene>
<dbReference type="FunFam" id="3.30.200.20:FF:000706">
    <property type="entry name" value="Protein kinase"/>
    <property type="match status" value="1"/>
</dbReference>
<dbReference type="InterPro" id="IPR050339">
    <property type="entry name" value="CC_SR_Kinase"/>
</dbReference>
<keyword evidence="1" id="KW-0808">Transferase</keyword>
<comment type="similarity">
    <text evidence="5">Belongs to the protein kinase superfamily. Ser/Thr protein kinase family. GCN2 subfamily.</text>
</comment>
<dbReference type="PROSITE" id="PS50011">
    <property type="entry name" value="PROTEIN_KINASE_DOM"/>
    <property type="match status" value="1"/>
</dbReference>
<reference evidence="8" key="2">
    <citation type="submission" date="2023-06" db="EMBL/GenBank/DDBJ databases">
        <title>Genome assembly of Pristionchus species.</title>
        <authorList>
            <person name="Yoshida K."/>
            <person name="Sommer R.J."/>
        </authorList>
    </citation>
    <scope>NUCLEOTIDE SEQUENCE</scope>
    <source>
        <strain evidence="8">RS5460</strain>
    </source>
</reference>
<dbReference type="InterPro" id="IPR008271">
    <property type="entry name" value="Ser/Thr_kinase_AS"/>
</dbReference>
<dbReference type="GO" id="GO:0004694">
    <property type="term" value="F:eukaryotic translation initiation factor 2alpha kinase activity"/>
    <property type="evidence" value="ECO:0007669"/>
    <property type="project" value="TreeGrafter"/>
</dbReference>
<evidence type="ECO:0000313" key="9">
    <source>
        <dbReference type="Proteomes" id="UP001328107"/>
    </source>
</evidence>
<keyword evidence="4" id="KW-0067">ATP-binding</keyword>
<feature type="domain" description="Protein kinase" evidence="6">
    <location>
        <begin position="312"/>
        <end position="595"/>
    </location>
</feature>
<dbReference type="EMBL" id="BTRK01000002">
    <property type="protein sequence ID" value="GMR38291.1"/>
    <property type="molecule type" value="Genomic_DNA"/>
</dbReference>
<dbReference type="Gene3D" id="3.30.200.20">
    <property type="entry name" value="Phosphorylase Kinase, domain 1"/>
    <property type="match status" value="1"/>
</dbReference>
<dbReference type="Proteomes" id="UP001328107">
    <property type="component" value="Unassembled WGS sequence"/>
</dbReference>
<dbReference type="Gene3D" id="1.10.510.10">
    <property type="entry name" value="Transferase(Phosphotransferase) domain 1"/>
    <property type="match status" value="1"/>
</dbReference>
<dbReference type="GO" id="GO:0005737">
    <property type="term" value="C:cytoplasm"/>
    <property type="evidence" value="ECO:0007669"/>
    <property type="project" value="TreeGrafter"/>
</dbReference>
<organism evidence="8 9">
    <name type="scientific">Pristionchus mayeri</name>
    <dbReference type="NCBI Taxonomy" id="1317129"/>
    <lineage>
        <taxon>Eukaryota</taxon>
        <taxon>Metazoa</taxon>
        <taxon>Ecdysozoa</taxon>
        <taxon>Nematoda</taxon>
        <taxon>Chromadorea</taxon>
        <taxon>Rhabditida</taxon>
        <taxon>Rhabditina</taxon>
        <taxon>Diplogasteromorpha</taxon>
        <taxon>Diplogasteroidea</taxon>
        <taxon>Neodiplogasteridae</taxon>
        <taxon>Pristionchus</taxon>
    </lineage>
</organism>
<evidence type="ECO:0000256" key="2">
    <source>
        <dbReference type="ARBA" id="ARBA00022741"/>
    </source>
</evidence>
<dbReference type="GO" id="GO:0005524">
    <property type="term" value="F:ATP binding"/>
    <property type="evidence" value="ECO:0007669"/>
    <property type="project" value="UniProtKB-KW"/>
</dbReference>
<dbReference type="Pfam" id="PF00069">
    <property type="entry name" value="Pkinase"/>
    <property type="match status" value="1"/>
</dbReference>
<accession>A0AAN4ZFQ8</accession>
<dbReference type="PANTHER" id="PTHR11042:SF91">
    <property type="entry name" value="EUKARYOTIC TRANSLATION INITIATION FACTOR 2-ALPHA KINASE"/>
    <property type="match status" value="1"/>
</dbReference>
<comment type="caution">
    <text evidence="8">The sequence shown here is derived from an EMBL/GenBank/DDBJ whole genome shotgun (WGS) entry which is preliminary data.</text>
</comment>
<proteinExistence type="inferred from homology"/>